<feature type="transmembrane region" description="Helical" evidence="1">
    <location>
        <begin position="172"/>
        <end position="193"/>
    </location>
</feature>
<dbReference type="PANTHER" id="PTHR37314">
    <property type="entry name" value="SLR0142 PROTEIN"/>
    <property type="match status" value="1"/>
</dbReference>
<dbReference type="RefSeq" id="WP_191789545.1">
    <property type="nucleotide sequence ID" value="NZ_JACSQE010000003.1"/>
</dbReference>
<keyword evidence="1" id="KW-1133">Transmembrane helix</keyword>
<feature type="transmembrane region" description="Helical" evidence="1">
    <location>
        <begin position="92"/>
        <end position="112"/>
    </location>
</feature>
<comment type="caution">
    <text evidence="2">The sequence shown here is derived from an EMBL/GenBank/DDBJ whole genome shotgun (WGS) entry which is preliminary data.</text>
</comment>
<feature type="transmembrane region" description="Helical" evidence="1">
    <location>
        <begin position="118"/>
        <end position="136"/>
    </location>
</feature>
<proteinExistence type="predicted"/>
<keyword evidence="3" id="KW-1185">Reference proteome</keyword>
<feature type="transmembrane region" description="Helical" evidence="1">
    <location>
        <begin position="59"/>
        <end position="80"/>
    </location>
</feature>
<name>A0ABR8V0H9_9CELL</name>
<keyword evidence="1" id="KW-0472">Membrane</keyword>
<accession>A0ABR8V0H9</accession>
<evidence type="ECO:0000313" key="3">
    <source>
        <dbReference type="Proteomes" id="UP000633601"/>
    </source>
</evidence>
<evidence type="ECO:0000256" key="1">
    <source>
        <dbReference type="SAM" id="Phobius"/>
    </source>
</evidence>
<feature type="transmembrane region" description="Helical" evidence="1">
    <location>
        <begin position="199"/>
        <end position="218"/>
    </location>
</feature>
<keyword evidence="1" id="KW-0812">Transmembrane</keyword>
<dbReference type="EMBL" id="JACSQE010000003">
    <property type="protein sequence ID" value="MBD7997816.1"/>
    <property type="molecule type" value="Genomic_DNA"/>
</dbReference>
<reference evidence="2 3" key="1">
    <citation type="submission" date="2020-08" db="EMBL/GenBank/DDBJ databases">
        <title>A Genomic Blueprint of the Chicken Gut Microbiome.</title>
        <authorList>
            <person name="Gilroy R."/>
            <person name="Ravi A."/>
            <person name="Getino M."/>
            <person name="Pursley I."/>
            <person name="Horton D.L."/>
            <person name="Alikhan N.-F."/>
            <person name="Baker D."/>
            <person name="Gharbi K."/>
            <person name="Hall N."/>
            <person name="Watson M."/>
            <person name="Adriaenssens E.M."/>
            <person name="Foster-Nyarko E."/>
            <person name="Jarju S."/>
            <person name="Secka A."/>
            <person name="Antonio M."/>
            <person name="Oren A."/>
            <person name="Chaudhuri R."/>
            <person name="La Ragione R.M."/>
            <person name="Hildebrand F."/>
            <person name="Pallen M.J."/>
        </authorList>
    </citation>
    <scope>NUCLEOTIDE SEQUENCE [LARGE SCALE GENOMIC DNA]</scope>
    <source>
        <strain evidence="2 3">Sa2CUA8</strain>
    </source>
</reference>
<sequence>MDPQPVHRHYRVLLLVLTFSTGIIDGICYLALDQVFTANMTGNVLILGMGLAGGPDVPTAGPLVALAAYVAGAAVAGFAFRNQRAGWHRTTTGLFAGVGVGVLAASAVAAAVGTPRGWHLLVVVAVLGVSMGVQAATARHLSVKDLTTTVVTSTLTGLAADSFQGSHGREAWVRRVSAVVALGSGAAVGALVLRAGTGAALVVPGAIALGTAIVGETYRRRDLAGMRSAPSPGPSGQE</sequence>
<gene>
    <name evidence="2" type="ORF">H9640_04535</name>
</gene>
<organism evidence="2 3">
    <name type="scientific">Oerskovia gallyi</name>
    <dbReference type="NCBI Taxonomy" id="2762226"/>
    <lineage>
        <taxon>Bacteria</taxon>
        <taxon>Bacillati</taxon>
        <taxon>Actinomycetota</taxon>
        <taxon>Actinomycetes</taxon>
        <taxon>Micrococcales</taxon>
        <taxon>Cellulomonadaceae</taxon>
        <taxon>Oerskovia</taxon>
    </lineage>
</organism>
<dbReference type="Proteomes" id="UP000633601">
    <property type="component" value="Unassembled WGS sequence"/>
</dbReference>
<feature type="transmembrane region" description="Helical" evidence="1">
    <location>
        <begin position="12"/>
        <end position="32"/>
    </location>
</feature>
<dbReference type="PANTHER" id="PTHR37314:SF4">
    <property type="entry name" value="UPF0700 TRANSMEMBRANE PROTEIN YOAK"/>
    <property type="match status" value="1"/>
</dbReference>
<dbReference type="InterPro" id="IPR010699">
    <property type="entry name" value="DUF1275"/>
</dbReference>
<evidence type="ECO:0000313" key="2">
    <source>
        <dbReference type="EMBL" id="MBD7997816.1"/>
    </source>
</evidence>
<protein>
    <submittedName>
        <fullName evidence="2">DUF1275 domain-containing protein</fullName>
    </submittedName>
</protein>
<dbReference type="Pfam" id="PF06912">
    <property type="entry name" value="DUF1275"/>
    <property type="match status" value="1"/>
</dbReference>